<reference evidence="2" key="1">
    <citation type="journal article" date="2019" name="Int. J. Syst. Evol. Microbiol.">
        <title>The Global Catalogue of Microorganisms (GCM) 10K type strain sequencing project: providing services to taxonomists for standard genome sequencing and annotation.</title>
        <authorList>
            <consortium name="The Broad Institute Genomics Platform"/>
            <consortium name="The Broad Institute Genome Sequencing Center for Infectious Disease"/>
            <person name="Wu L."/>
            <person name="Ma J."/>
        </authorList>
    </citation>
    <scope>NUCLEOTIDE SEQUENCE [LARGE SCALE GENOMIC DNA]</scope>
    <source>
        <strain evidence="2">NBRC 12467</strain>
    </source>
</reference>
<evidence type="ECO:0000313" key="1">
    <source>
        <dbReference type="EMBL" id="GLQ83833.1"/>
    </source>
</evidence>
<dbReference type="AlphaFoldDB" id="A0AA37SGD9"/>
<dbReference type="EMBL" id="BSNZ01000003">
    <property type="protein sequence ID" value="GLQ83833.1"/>
    <property type="molecule type" value="Genomic_DNA"/>
</dbReference>
<protein>
    <submittedName>
        <fullName evidence="1">Uncharacterized protein</fullName>
    </submittedName>
</protein>
<dbReference type="Proteomes" id="UP001156708">
    <property type="component" value="Unassembled WGS sequence"/>
</dbReference>
<sequence>MLLGVKRMAEITGTEIGAIYKKYIERIALGPAKTADDAAGFVAYLSSSDAD</sequence>
<organism evidence="1 2">
    <name type="scientific">Gluconobacter sphaericus NBRC 12467</name>
    <dbReference type="NCBI Taxonomy" id="1307951"/>
    <lineage>
        <taxon>Bacteria</taxon>
        <taxon>Pseudomonadati</taxon>
        <taxon>Pseudomonadota</taxon>
        <taxon>Alphaproteobacteria</taxon>
        <taxon>Acetobacterales</taxon>
        <taxon>Acetobacteraceae</taxon>
        <taxon>Gluconobacter</taxon>
    </lineage>
</organism>
<name>A0AA37SGD9_9PROT</name>
<evidence type="ECO:0000313" key="2">
    <source>
        <dbReference type="Proteomes" id="UP001156708"/>
    </source>
</evidence>
<comment type="caution">
    <text evidence="1">The sequence shown here is derived from an EMBL/GenBank/DDBJ whole genome shotgun (WGS) entry which is preliminary data.</text>
</comment>
<keyword evidence="2" id="KW-1185">Reference proteome</keyword>
<dbReference type="RefSeq" id="WP_174787556.1">
    <property type="nucleotide sequence ID" value="NZ_BARA01000023.1"/>
</dbReference>
<accession>A0AA37SGD9</accession>
<proteinExistence type="predicted"/>
<gene>
    <name evidence="1" type="ORF">GCM10007872_07410</name>
</gene>